<feature type="region of interest" description="Disordered" evidence="2">
    <location>
        <begin position="2062"/>
        <end position="2094"/>
    </location>
</feature>
<accession>A0AB37URZ1</accession>
<dbReference type="Gene3D" id="3.40.1170.10">
    <property type="entry name" value="DNA repair protein MutS, domain I"/>
    <property type="match status" value="1"/>
</dbReference>
<dbReference type="PRINTS" id="PR00507">
    <property type="entry name" value="N12N6MTFRASE"/>
</dbReference>
<dbReference type="Pfam" id="PF13872">
    <property type="entry name" value="AAA_34"/>
    <property type="match status" value="1"/>
</dbReference>
<organism evidence="4 5">
    <name type="scientific">Chroococcidiopsis cubana SAG 39.79</name>
    <dbReference type="NCBI Taxonomy" id="388085"/>
    <lineage>
        <taxon>Bacteria</taxon>
        <taxon>Bacillati</taxon>
        <taxon>Cyanobacteriota</taxon>
        <taxon>Cyanophyceae</taxon>
        <taxon>Chroococcidiopsidales</taxon>
        <taxon>Chroococcidiopsidaceae</taxon>
        <taxon>Chroococcidiopsis</taxon>
    </lineage>
</organism>
<dbReference type="GO" id="GO:0030983">
    <property type="term" value="F:mismatched DNA binding"/>
    <property type="evidence" value="ECO:0007669"/>
    <property type="project" value="InterPro"/>
</dbReference>
<sequence>MDREYELVSAFADRFIQGGSFATIVSARERASKILGTPVLPGTAIAKLVDESVEQGLVRAAKIIATSELDSARAYTQLVDLYQRQPTLGTRSSTSIAQQAYSTPVPIAYLAAMLAQMTLEKTVYEPTAGNGALLLTANPTRASVNELNPSRAADLRRQGYTVTQEDAVTYLPVKQHDVVIANPPFNSVMDERGRVKLFNLRRYSTTQIDHAIALNALKVMKPKGRAVLILGGKLGGDAERSSRYNSRESRAFYFTLYQEYNVIHHFSIWGDLYRRQGAGFPIDLIAIAGKGKSSLSLPAAVVPQIYRTFDELKEVLDVAISERFQCLDAPRPTPSMDGSIGSISTTGDRDARGISRTAMPTVGVGDLPHSGRVATPGVTLPTDRASNGAGGNVSISSQQTGLSPPVGGSGHTVQLYSVRQDGFVPERGISGRSSDEPAADPSRPRSNREYEAGGMAGGTDSKLNRETRGPEAMQDELSPADDRTTQQPAKQLPYIPKSEATPVGTLIPANMQASTARALDALEQRVGALDEYAADRLGYGTQEELHRRLSAEQVDACALALSNLEKGSGFVIGDQTGVGKGRVVASIIRYARITGKTPIFVTQNKSLYADMLRDLKDIGMPNFRPFPTDSDLNIPLDDYRSLKTTSRSHQTEMENFLRTGNLGRYDGIFTTYSQMQSVKGKETLRREFLRAFAANAILILDESHEAGGTKSERQPSGVATNRAAFARELIELSAGVFYSSATYAKRPDVMDLYAKTDMRLAVHDMNTLVSIVERGGVPMQQALAAQLTQAGQYVRRERSYEGVNFNLEIVPVDRPVAEAISEILADILEFDRHKQEAVKELDATAKAEAKAILGDSSTGMAGAKSTNFTSIMHNLIDQSLLAMKAEQTVQKCLTLLRQPHPEKPLIALSNTMGSFINDYAKLNQLSPGDEINLDFGDLLVRYLERSRDVLIGNPYGDKERHRLTDEELGSKGVAAYERILNRIEQIDLSAIPISPIDYIKSRLSQSGYSVNEVTGRKDVIDYSADGTTTYQQRLSQETSKAAAIANVRAFNNGQLDVIILNRSGSTGISLHASAQFADRRPRHMIVVQPEKEINSFMQMLGRIHRTGQVVLPSFTLLNADIPAEKRPAAVLAKKMASLNANTTAARSSGISLESVVDFMNEYGDRVAAELLLNDPGLNRQLADPLGGIESAQSADNAGLINKVTGRLPLLPLAEQERVYALLEREYAEYVERQETMGESVLEARFLDLDAKTVARMEVIAGDLDSNSPFTSPVNVEVVDAKTPRKPVTTLEAINLVRENLQLELVEAVEAHDFDTVSNHAKQQAEATRQQLLQATQSYRTAAIEGKTYASSIEKIDNRLNVQLQHVSNTLETFPLGESVRVVTETGNIFYGVVGKIWSSNREENESPVTPNRWKMQIVLADPARYLTLPFSQVNTLSANCVTLAPESLNWDGVEIYQAFDLKQTKNRESRQIFTGNLLRAYEKFQGKIVNYTDDRGRTRQGLLAPQGFDIEEVLEKQPVIIPTARQIVTFLTEVTDRAGQVKTLDETLTIKPQRSRYGDGFIVQTAKSRNDGGAYYLDPSLLGIIGGEFHSIGDRMEAVVSPDRIASVLEFMEAKGLRLAAFEKQDIARNFLGITLPELQPVQSESVEVSDLSVSQDRLPQPAKAAPTPISSDPETHTPSVGSGERQVEADAIDEPSSGDTPGGLSNDSRPTPDEKIKPTARLERQIMLGEVALQIADFRCQAGAAEKNVAKLLHQAGLAAEILQGEDFHFKVENEPYMSLSIERHGRELYLTHFLADSSGDLTINSEMVFRISWGGQLALTQTAVQNPLTGGEERRQDRGFAKTFSENLLEQGFATAARSSAIAQQAVPQESSPKLVDKPTEQSLGDGRDKAKFRLRHRTTEVNHPDTNSHSLTIEERRQLSPLLQEYLALKDRSPQALVLQRVGDFYEAFFQDATVVAKDLQLVLTSKNSGSAELGRIPMTGFPHHALDRYKSRLEEMGHTVVVFEPAPSPSVLQNSQTSPPPTRTTIQPTARTPRTRRSKQILESVGVQLSLFDLSTNSSSTARETAVSTPTLTQPVSNEREKVEDNRSPQQLWEDYSRGVEARIPIELSKTVALKALQNHLSCESIVEILQHDPEVKKLHNREESLARKYIELIVDSLSRTQSTGQKQLQVKERDRLIPYCDWVEQ</sequence>
<feature type="compositionally biased region" description="Basic and acidic residues" evidence="2">
    <location>
        <begin position="2082"/>
        <end position="2091"/>
    </location>
</feature>
<dbReference type="InterPro" id="IPR007695">
    <property type="entry name" value="DNA_mismatch_repair_MutS-lik_N"/>
</dbReference>
<protein>
    <recommendedName>
        <fullName evidence="3">Helicase ATP-binding domain-containing protein</fullName>
    </recommendedName>
</protein>
<dbReference type="Pfam" id="PF01624">
    <property type="entry name" value="MutS_I"/>
    <property type="match status" value="1"/>
</dbReference>
<feature type="compositionally biased region" description="Basic and acidic residues" evidence="2">
    <location>
        <begin position="1877"/>
        <end position="1892"/>
    </location>
</feature>
<dbReference type="Gene3D" id="3.40.50.300">
    <property type="entry name" value="P-loop containing nucleotide triphosphate hydrolases"/>
    <property type="match status" value="2"/>
</dbReference>
<name>A0AB37URZ1_9CYAN</name>
<feature type="region of interest" description="Disordered" evidence="2">
    <location>
        <begin position="2011"/>
        <end position="2042"/>
    </location>
</feature>
<feature type="compositionally biased region" description="Polar residues" evidence="2">
    <location>
        <begin position="1862"/>
        <end position="1874"/>
    </location>
</feature>
<feature type="compositionally biased region" description="Low complexity" evidence="2">
    <location>
        <begin position="1647"/>
        <end position="1657"/>
    </location>
</feature>
<dbReference type="InterPro" id="IPR039187">
    <property type="entry name" value="SNO_AAA"/>
</dbReference>
<feature type="region of interest" description="Disordered" evidence="2">
    <location>
        <begin position="1647"/>
        <end position="1716"/>
    </location>
</feature>
<dbReference type="GO" id="GO:0008168">
    <property type="term" value="F:methyltransferase activity"/>
    <property type="evidence" value="ECO:0007669"/>
    <property type="project" value="InterPro"/>
</dbReference>
<dbReference type="RefSeq" id="WP_127022281.1">
    <property type="nucleotide sequence ID" value="NZ_JAVKZF010000005.1"/>
</dbReference>
<dbReference type="PROSITE" id="PS51192">
    <property type="entry name" value="HELICASE_ATP_BIND_1"/>
    <property type="match status" value="1"/>
</dbReference>
<feature type="region of interest" description="Disordered" evidence="2">
    <location>
        <begin position="1862"/>
        <end position="1892"/>
    </location>
</feature>
<dbReference type="InterPro" id="IPR014001">
    <property type="entry name" value="Helicase_ATP-bd"/>
</dbReference>
<feature type="compositionally biased region" description="Basic and acidic residues" evidence="2">
    <location>
        <begin position="442"/>
        <end position="451"/>
    </location>
</feature>
<dbReference type="SUPFAM" id="SSF55271">
    <property type="entry name" value="DNA repair protein MutS, domain I"/>
    <property type="match status" value="1"/>
</dbReference>
<dbReference type="GO" id="GO:0006355">
    <property type="term" value="P:regulation of DNA-templated transcription"/>
    <property type="evidence" value="ECO:0007669"/>
    <property type="project" value="InterPro"/>
</dbReference>
<dbReference type="GO" id="GO:0032259">
    <property type="term" value="P:methylation"/>
    <property type="evidence" value="ECO:0007669"/>
    <property type="project" value="InterPro"/>
</dbReference>
<feature type="region of interest" description="Disordered" evidence="2">
    <location>
        <begin position="424"/>
        <end position="501"/>
    </location>
</feature>
<dbReference type="SMART" id="SM00487">
    <property type="entry name" value="DEXDc"/>
    <property type="match status" value="1"/>
</dbReference>
<dbReference type="SUPFAM" id="SSF52540">
    <property type="entry name" value="P-loop containing nucleoside triphosphate hydrolases"/>
    <property type="match status" value="2"/>
</dbReference>
<dbReference type="InterPro" id="IPR029063">
    <property type="entry name" value="SAM-dependent_MTases_sf"/>
</dbReference>
<evidence type="ECO:0000313" key="4">
    <source>
        <dbReference type="EMBL" id="RUT14024.1"/>
    </source>
</evidence>
<dbReference type="InterPro" id="IPR016151">
    <property type="entry name" value="DNA_mismatch_repair_MutS_N"/>
</dbReference>
<gene>
    <name evidence="4" type="ORF">DSM107010_05070</name>
</gene>
<feature type="compositionally biased region" description="Polar residues" evidence="2">
    <location>
        <begin position="1669"/>
        <end position="1681"/>
    </location>
</feature>
<feature type="compositionally biased region" description="Polar residues" evidence="2">
    <location>
        <begin position="1698"/>
        <end position="1710"/>
    </location>
</feature>
<dbReference type="CDD" id="cd02440">
    <property type="entry name" value="AdoMet_MTases"/>
    <property type="match status" value="1"/>
</dbReference>
<dbReference type="InterPro" id="IPR027417">
    <property type="entry name" value="P-loop_NTPase"/>
</dbReference>
<comment type="similarity">
    <text evidence="1">Belongs to the SBNO family.</text>
</comment>
<evidence type="ECO:0000313" key="5">
    <source>
        <dbReference type="Proteomes" id="UP000282574"/>
    </source>
</evidence>
<keyword evidence="5" id="KW-1185">Reference proteome</keyword>
<feature type="domain" description="Helicase ATP-binding" evidence="3">
    <location>
        <begin position="561"/>
        <end position="734"/>
    </location>
</feature>
<evidence type="ECO:0000256" key="2">
    <source>
        <dbReference type="SAM" id="MobiDB-lite"/>
    </source>
</evidence>
<dbReference type="InterPro" id="IPR002052">
    <property type="entry name" value="DNA_methylase_N6_adenine_CS"/>
</dbReference>
<reference evidence="4 5" key="1">
    <citation type="journal article" date="2019" name="Genome Biol. Evol.">
        <title>Day and night: Metabolic profiles and evolutionary relationships of six axenic non-marine cyanobacteria.</title>
        <authorList>
            <person name="Will S.E."/>
            <person name="Henke P."/>
            <person name="Boedeker C."/>
            <person name="Huang S."/>
            <person name="Brinkmann H."/>
            <person name="Rohde M."/>
            <person name="Jarek M."/>
            <person name="Friedl T."/>
            <person name="Seufert S."/>
            <person name="Schumacher M."/>
            <person name="Overmann J."/>
            <person name="Neumann-Schaal M."/>
            <person name="Petersen J."/>
        </authorList>
    </citation>
    <scope>NUCLEOTIDE SEQUENCE [LARGE SCALE GENOMIC DNA]</scope>
    <source>
        <strain evidence="4 5">SAG 39.79</strain>
    </source>
</reference>
<dbReference type="GO" id="GO:0006298">
    <property type="term" value="P:mismatch repair"/>
    <property type="evidence" value="ECO:0007669"/>
    <property type="project" value="InterPro"/>
</dbReference>
<dbReference type="InterPro" id="IPR054203">
    <property type="entry name" value="DUF6908"/>
</dbReference>
<dbReference type="Pfam" id="PF13871">
    <property type="entry name" value="Helicase_C_4"/>
    <property type="match status" value="1"/>
</dbReference>
<feature type="compositionally biased region" description="Polar residues" evidence="2">
    <location>
        <begin position="393"/>
        <end position="402"/>
    </location>
</feature>
<dbReference type="PANTHER" id="PTHR12706">
    <property type="entry name" value="STRAWBERRY NOTCH-RELATED"/>
    <property type="match status" value="1"/>
</dbReference>
<dbReference type="Pfam" id="PF21849">
    <property type="entry name" value="DUF6908"/>
    <property type="match status" value="1"/>
</dbReference>
<dbReference type="EMBL" id="RSCK01000003">
    <property type="protein sequence ID" value="RUT14024.1"/>
    <property type="molecule type" value="Genomic_DNA"/>
</dbReference>
<evidence type="ECO:0000256" key="1">
    <source>
        <dbReference type="ARBA" id="ARBA00006992"/>
    </source>
</evidence>
<dbReference type="PROSITE" id="PS00092">
    <property type="entry name" value="N6_MTASE"/>
    <property type="match status" value="1"/>
</dbReference>
<dbReference type="Gene3D" id="3.40.50.150">
    <property type="entry name" value="Vaccinia Virus protein VP39"/>
    <property type="match status" value="1"/>
</dbReference>
<dbReference type="InterPro" id="IPR026741">
    <property type="entry name" value="SNO"/>
</dbReference>
<dbReference type="InterPro" id="IPR026937">
    <property type="entry name" value="SBNO_Helicase_C_dom"/>
</dbReference>
<feature type="region of interest" description="Disordered" evidence="2">
    <location>
        <begin position="330"/>
        <end position="412"/>
    </location>
</feature>
<evidence type="ECO:0000259" key="3">
    <source>
        <dbReference type="PROSITE" id="PS51192"/>
    </source>
</evidence>
<dbReference type="GO" id="GO:0005524">
    <property type="term" value="F:ATP binding"/>
    <property type="evidence" value="ECO:0007669"/>
    <property type="project" value="InterPro"/>
</dbReference>
<feature type="compositionally biased region" description="Polar residues" evidence="2">
    <location>
        <begin position="2062"/>
        <end position="2081"/>
    </location>
</feature>
<dbReference type="SUPFAM" id="SSF53335">
    <property type="entry name" value="S-adenosyl-L-methionine-dependent methyltransferases"/>
    <property type="match status" value="1"/>
</dbReference>
<comment type="caution">
    <text evidence="4">The sequence shown here is derived from an EMBL/GenBank/DDBJ whole genome shotgun (WGS) entry which is preliminary data.</text>
</comment>
<proteinExistence type="inferred from homology"/>
<dbReference type="PANTHER" id="PTHR12706:SF30">
    <property type="entry name" value="PROTEIN STRAWBERRY NOTCH-RELATED"/>
    <property type="match status" value="1"/>
</dbReference>
<dbReference type="Proteomes" id="UP000282574">
    <property type="component" value="Unassembled WGS sequence"/>
</dbReference>
<feature type="compositionally biased region" description="Polar residues" evidence="2">
    <location>
        <begin position="2014"/>
        <end position="2036"/>
    </location>
</feature>